<dbReference type="Pfam" id="PF07727">
    <property type="entry name" value="RVT_2"/>
    <property type="match status" value="2"/>
</dbReference>
<feature type="region of interest" description="Disordered" evidence="1">
    <location>
        <begin position="672"/>
        <end position="706"/>
    </location>
</feature>
<feature type="domain" description="Integrase catalytic" evidence="2">
    <location>
        <begin position="2357"/>
        <end position="2524"/>
    </location>
</feature>
<feature type="domain" description="Integrase catalytic" evidence="2">
    <location>
        <begin position="423"/>
        <end position="590"/>
    </location>
</feature>
<dbReference type="InterPro" id="IPR036397">
    <property type="entry name" value="RNaseH_sf"/>
</dbReference>
<feature type="region of interest" description="Disordered" evidence="1">
    <location>
        <begin position="2091"/>
        <end position="2114"/>
    </location>
</feature>
<evidence type="ECO:0000313" key="4">
    <source>
        <dbReference type="Proteomes" id="UP000186817"/>
    </source>
</evidence>
<reference evidence="3 4" key="1">
    <citation type="submission" date="2016-02" db="EMBL/GenBank/DDBJ databases">
        <title>Genome analysis of coral dinoflagellate symbionts highlights evolutionary adaptations to a symbiotic lifestyle.</title>
        <authorList>
            <person name="Aranda M."/>
            <person name="Li Y."/>
            <person name="Liew Y.J."/>
            <person name="Baumgarten S."/>
            <person name="Simakov O."/>
            <person name="Wilson M."/>
            <person name="Piel J."/>
            <person name="Ashoor H."/>
            <person name="Bougouffa S."/>
            <person name="Bajic V.B."/>
            <person name="Ryu T."/>
            <person name="Ravasi T."/>
            <person name="Bayer T."/>
            <person name="Micklem G."/>
            <person name="Kim H."/>
            <person name="Bhak J."/>
            <person name="Lajeunesse T.C."/>
            <person name="Voolstra C.R."/>
        </authorList>
    </citation>
    <scope>NUCLEOTIDE SEQUENCE [LARGE SCALE GENOMIC DNA]</scope>
    <source>
        <strain evidence="3 4">CCMP2467</strain>
    </source>
</reference>
<feature type="region of interest" description="Disordered" evidence="1">
    <location>
        <begin position="2606"/>
        <end position="2640"/>
    </location>
</feature>
<organism evidence="3 4">
    <name type="scientific">Symbiodinium microadriaticum</name>
    <name type="common">Dinoflagellate</name>
    <name type="synonym">Zooxanthella microadriatica</name>
    <dbReference type="NCBI Taxonomy" id="2951"/>
    <lineage>
        <taxon>Eukaryota</taxon>
        <taxon>Sar</taxon>
        <taxon>Alveolata</taxon>
        <taxon>Dinophyceae</taxon>
        <taxon>Suessiales</taxon>
        <taxon>Symbiodiniaceae</taxon>
        <taxon>Symbiodinium</taxon>
    </lineage>
</organism>
<feature type="compositionally biased region" description="Basic and acidic residues" evidence="1">
    <location>
        <begin position="672"/>
        <end position="694"/>
    </location>
</feature>
<feature type="region of interest" description="Disordered" evidence="1">
    <location>
        <begin position="157"/>
        <end position="180"/>
    </location>
</feature>
<protein>
    <submittedName>
        <fullName evidence="3">Copia protein</fullName>
    </submittedName>
</protein>
<dbReference type="PROSITE" id="PS50994">
    <property type="entry name" value="INTEGRASE"/>
    <property type="match status" value="2"/>
</dbReference>
<proteinExistence type="predicted"/>
<feature type="compositionally biased region" description="Basic and acidic residues" evidence="1">
    <location>
        <begin position="2606"/>
        <end position="2628"/>
    </location>
</feature>
<dbReference type="SUPFAM" id="SSF56672">
    <property type="entry name" value="DNA/RNA polymerases"/>
    <property type="match status" value="2"/>
</dbReference>
<feature type="compositionally biased region" description="Basic and acidic residues" evidence="1">
    <location>
        <begin position="284"/>
        <end position="302"/>
    </location>
</feature>
<dbReference type="GO" id="GO:0015074">
    <property type="term" value="P:DNA integration"/>
    <property type="evidence" value="ECO:0007669"/>
    <property type="project" value="InterPro"/>
</dbReference>
<gene>
    <name evidence="3" type="primary">GIP</name>
    <name evidence="3" type="ORF">AK812_SmicGene16325</name>
</gene>
<dbReference type="EMBL" id="LSRX01000309">
    <property type="protein sequence ID" value="OLQ00959.1"/>
    <property type="molecule type" value="Genomic_DNA"/>
</dbReference>
<feature type="region of interest" description="Disordered" evidence="1">
    <location>
        <begin position="3814"/>
        <end position="3848"/>
    </location>
</feature>
<dbReference type="CDD" id="cd09272">
    <property type="entry name" value="RNase_HI_RT_Ty1"/>
    <property type="match status" value="2"/>
</dbReference>
<dbReference type="SUPFAM" id="SSF53098">
    <property type="entry name" value="Ribonuclease H-like"/>
    <property type="match status" value="2"/>
</dbReference>
<accession>A0A1Q9E0P1</accession>
<dbReference type="PANTHER" id="PTHR11439">
    <property type="entry name" value="GAG-POL-RELATED RETROTRANSPOSON"/>
    <property type="match status" value="1"/>
</dbReference>
<sequence length="4018" mass="435706">MEVLRRRRSTSVVRERAASEGNDNVDAAAVMQEPGSGALEVRGEAGPSGAQGPNPFWSPRAQQAFADHQRRLQGVSADPGHIPALALGDADSNQQRLVAPAGQPVVFGPTAVSSRIEVGLDGSLQNQRELNDRELGENASPGSEASFLSRLEKGVEPGISPAESQEPELIPGGLDEGPARTPAELRHLIKGLWEESQRLNARVQYLESKTSSQRTSTNSAASVRDLPASPETAEQHDGDAKSQESQGVQGRGRDSVATGGLSRGVANSRDRDLRASPVQLDSEGQEKGKGKEGKKGKEKGSEELMTEAVQLLKSLRLSVDVDPYAWLRERVKHYVNKHADLTPVDLGRFLQGQDFLKDGTFAYLAALAADGKADNVLLLRLVLLAALAEVGLKVTDEVLEDIGDPGEDEEPLFEELLESCASAPPVPESQIAPPAADSETTALESQVAVDKLVPPVRTLRFARVLKSRSSHEIAFHLAVMISRIRSLGFPVTRLHSDRAREIRAPHVMQVVSALGVYATQTAGESPQSNGRAENAISWLKRRAKTLLFASKLAVEYWPFAVRYAVEQNLREQLLEMGGTTLPPQIPFGSEVQAKLRSWKRPEGLGRKAVWSAETVRAVALGTPPDTVNGQVVSLPDGPLVVAATVFPMPVVPPIKPVYRLTDKTAPDEVVTELRSKPHHSADKPAEDDPEEFRPAEAPVSHRMRGKSSPASVSWIRAFCPGTEWGESDVDFYFDADSLSAVPREEISEGIGRECWDESLVELPGRNEGLRDFEENDGSEEEEHEDGSKDSRLSKLEGEGRGRIESAAKEVLEGGWSVENAREVIAMAAQFLQGYARTGAVGEGEEAGYQSFGLFSHGGVVGVTKHTAMFPSLTKLLTSWVQHHFPDDGFSTVTISSGIRMKRHLDKFNLGGTSNLVTLISGDYDRDGVWIQGAGPDEQSAPVWLDGHQGHVRPIGRQGCKLNPRVYHATAPDACVDGRCLVVGYTKSAIRKATHAQLDELVGVGFPVDRILGRQEKAQLEVEVELPNLEASEVLAESIERLATQAASELHCVKQTLFPIAESLDMSLVKAYDQAAKWAKGLELAERVLRDCVDPPCVRAMSTLNPPGHHTLGSPANTEADVQQEIFLQTKTVALDEVRKQLVDWIPSMTKEYNSITKEKEAVEVTSEERVNQLIEQGIVREVLPGKLVATRKAGAGLRKSRICICGNFQEFDPNEPLNASGVEATTLRALLRVAALNSWTFAAGDVSTAFLNAPITGGTNQDGQEVLIAVRPPSILITAGVCGPKERWLVRRALYGLRAAPRAWAAYRDKQLQQLEIQVDGQETLRLHQSENDPNLWSVCKGSQVRAWVLCYVDDLLVVGPSVVVERVKQGLSGLWKMGTWDSPSDGKAVKYCGMQLFRDPDGTIRIGQQSFVEDLLKRHEVPSDLKAATPLASWEDPLPEENVQLSDVRRAQGIAGEVQWLVSRSRPDLLYAASKLSIWSTRAPTAVWKAAQGVLKYLNATKEMYLVYPPTVPPLGENAHLPFARTPDILEIQVDASHAPQGGRSHQTAIIMHMGCAVAWEAARQTITALSSAESELIAAISGMQLGESMLSLVAELTGLSISPIELTDNAAAVSVLTGEQTAWKGRHLRMRGAALRERVHSNSWRVLHIPGEMNGADIGTKPLGGARLKRLAELIGLRLGGEVEASLSSLNAVADAPKRERTTCISSGTHGAGTTLRKLLLLLLVVQTARAEGDTESSSESQSWETLFLIVMCIFVWEAVKLTGRRQPMVHSITDVDFDARGCFVLYEYPPVEPSTPTSESSDVGVVEVGSRAGGSDAHDAQGGFQGGAGAVWDHEIQEYDVADAYWTVGPVEGTPGVEGDAQDAQLALDAGQSEVVANPWGEGGNGWASSTVDAPSEEERGHRASPDTLADELLRQGLRARGPGMEENSCAMEVLRRRRSTSVVRERAASEGNDNVDAAAVMQEPGSGALEVRGEAGPSGAQGPNPFWSPRAQQAFADHQRRLQGVSADPGHIPALALGDADSNQQRLVAPAGQPVVFGPTAVSSRIEVGLDGSLQNQRELNDRELGENASPGSEASFLSRLEKGVEPGISPAESQEPELIPGGLDEGPARTPAELRHLIKGLWEESQRLNARVQYLESKTSSQRTSTNSAASVRDLPASPETAEQHDGDAKSQESQGVQGRGRDSVATGGLSRGVANSRDRDLRASPVQLDSEGQEKGKGKEGKKGKEKGSEELMTEAVQLLKSLRLSVDVDPYAWLRERVKHYVNKHADLTPVDLGRFLQGQDFLKDGTFAYLAALAADGKADNVLLLRLVLLAALAEVGLKVTDEVLEDIGDPGEDEEPLFEELLESCASAPPVPESQIAPPAADSETTALESQVAVDKLVPPVRTLRFARVLKSRSSHEIAFHLAVMISRIRSLGFPVTRLHSDRAREIRAPHVMQVVSALGVYATQTAGESPQSNGRAENAISWLKRRAKTLLFASKLAVEYWPFAVRYAVEQNLREQLLEMGGTTLPPQIPFGSEVQAKLRSWKRPEGLGRKAVWSAETVRAVALGTPPDTVNGQVVSLPDGPLVVAATVFPMPVVPPIKPVYRLTDKTAPDEVVTELRSKPHHSADKPAEDDPEEFRPAEAPVSHRMRGKSSPASVSWIRAFCPGTEWGESDVDFYFDADSLSAVPREEISEGIGRECWDESLVELPGRNEGLRDFEENDGSEEEEHEDGSKDSRLSKLEGEGRGRIESAAKEVLEGGWSVENAREVIAMAAQFLQGYARTGAVGEGEEAGYQSFGLFSHGGVVGVTKHTAMFPSLTKLLTSWVQHHFPDDGFSTVTISSGIRMKRHLDKFNLGGTSNLVTLISGDYDRDGVWIQGAGPDEQSAPVWLDGHQGHVRPIGRQGCKLNPRVYHATAPDACVDGRCLVVGYTKSAIRKATHAQLDELVGVGFPVDRILGRQEKAQLEVEVELPNLEASEVLAESIERLATQAASELHCVKQTLFPIAESLDMSLVKAYDQAAKWAKGLELAERVLRDCVDPPCVRAMSTLNPPGHHTLGSPANTEADVQQEIFLQTKTVALDEVRKQLVDWIPSMTKEYNSITKEKEAVEVTSEERVNQLIEQGIVREVLPGKLVATRKAGAGLRKSRICICGNFQEFDPNEPLNASGVEATTLRALLRVAALNSWTFAAGDVSTAFLNAPITGGTNQDGQEVLIAVRPPSILITAGVCGPKERWLVRRALYGLRAAPRAWAAYRDKQLQQLEIQVDGQETLRLHQSENDPNLWSVCKGSQVRAWVLCYVDDLLVVGPSVVVERVKQGLSGLWKMGTWDSPSDGKAVKYCGMQLFRDPDGTIRIGQQSFVEDLLKRHEVPSDLKAATPLASWEDPLPEENVQLSDVRRAQGIAGEVQWLVSRSRPDLLYAASKLSIWSTRAPTAVWKAAQGVLKYLNATKEMYLVYPPTVPPLGENAHLPFARTPDILEIQVDASHAPQGGRSHQTAIIMHMGCAVAWEAARQTITALSSAESELIAAISGMQLGESMLSLVAELTGLSISPIELTDNAAAVSVLTGEQTAWKGRHLRMRGAALRERVHSNSWRVLHIPGEMNGADIGTKPLGGARLKRLAELIGLRLGGEVEASLSSLNAVADAPKRERTTCISSGTHGAGTTLRKLLLLLLVVQTARAEGDTESSSESQSWETLFLIVMCIFVWEAVKLTGRRQPMVHSITDVDFDARGCFVLYEYPPVEPSTPTSESSDVGVVEVGSRAGGSDAHDAQGGFQGGAGAVWDHEIQEYDVADAYWTVGPVEGTPGVEGDAQDAQLALDAGQSEVVANPWGEGGNGWASSTVDAPSEEERGHRASPDTLADESENAVVNKFRYSKNPGVLAVLWDASGIIVYHIPQAEIPEDLKNDKPEPNKWPGRWRFAYMPFDPSGCVNVARPQEIVLNIALCGDWAGNAWWDCEECKQTGFVPNYCIPAHVTEPATDCCTIYMSNPSAEENLKTKAYFDIDYIKVFQPKNSNMPKYASGTYRNGGEAK</sequence>
<evidence type="ECO:0000256" key="1">
    <source>
        <dbReference type="SAM" id="MobiDB-lite"/>
    </source>
</evidence>
<feature type="compositionally biased region" description="Basic and acidic residues" evidence="1">
    <location>
        <begin position="2719"/>
        <end position="2733"/>
    </location>
</feature>
<feature type="compositionally biased region" description="Basic and acidic residues" evidence="1">
    <location>
        <begin position="785"/>
        <end position="799"/>
    </location>
</feature>
<feature type="region of interest" description="Disordered" evidence="1">
    <location>
        <begin position="206"/>
        <end position="302"/>
    </location>
</feature>
<feature type="region of interest" description="Disordered" evidence="1">
    <location>
        <begin position="2140"/>
        <end position="2236"/>
    </location>
</feature>
<dbReference type="InterPro" id="IPR001584">
    <property type="entry name" value="Integrase_cat-core"/>
</dbReference>
<evidence type="ECO:0000259" key="2">
    <source>
        <dbReference type="PROSITE" id="PS50994"/>
    </source>
</evidence>
<feature type="compositionally biased region" description="Acidic residues" evidence="1">
    <location>
        <begin position="773"/>
        <end position="784"/>
    </location>
</feature>
<feature type="region of interest" description="Disordered" evidence="1">
    <location>
        <begin position="1973"/>
        <end position="1993"/>
    </location>
</feature>
<feature type="compositionally biased region" description="Basic and acidic residues" evidence="1">
    <location>
        <begin position="233"/>
        <end position="242"/>
    </location>
</feature>
<dbReference type="GO" id="GO:0003676">
    <property type="term" value="F:nucleic acid binding"/>
    <property type="evidence" value="ECO:0007669"/>
    <property type="project" value="InterPro"/>
</dbReference>
<feature type="compositionally biased region" description="Polar residues" evidence="1">
    <location>
        <begin position="2141"/>
        <end position="2155"/>
    </location>
</feature>
<dbReference type="Gene3D" id="3.30.420.10">
    <property type="entry name" value="Ribonuclease H-like superfamily/Ribonuclease H"/>
    <property type="match status" value="2"/>
</dbReference>
<feature type="region of interest" description="Disordered" evidence="1">
    <location>
        <begin position="1"/>
        <end position="58"/>
    </location>
</feature>
<dbReference type="Pfam" id="PF26113">
    <property type="entry name" value="GH16_XgeA"/>
    <property type="match status" value="1"/>
</dbReference>
<evidence type="ECO:0000313" key="3">
    <source>
        <dbReference type="EMBL" id="OLQ00959.1"/>
    </source>
</evidence>
<dbReference type="InterPro" id="IPR013103">
    <property type="entry name" value="RVT_2"/>
</dbReference>
<feature type="region of interest" description="Disordered" evidence="1">
    <location>
        <begin position="1880"/>
        <end position="1912"/>
    </location>
</feature>
<dbReference type="InterPro" id="IPR012337">
    <property type="entry name" value="RNaseH-like_sf"/>
</dbReference>
<comment type="caution">
    <text evidence="3">The sequence shown here is derived from an EMBL/GenBank/DDBJ whole genome shotgun (WGS) entry which is preliminary data.</text>
</comment>
<feature type="compositionally biased region" description="Basic and acidic residues" evidence="1">
    <location>
        <begin position="2218"/>
        <end position="2236"/>
    </location>
</feature>
<feature type="region of interest" description="Disordered" evidence="1">
    <location>
        <begin position="2699"/>
        <end position="2733"/>
    </location>
</feature>
<name>A0A1Q9E0P1_SYMMI</name>
<dbReference type="Gene3D" id="2.60.120.200">
    <property type="match status" value="1"/>
</dbReference>
<keyword evidence="4" id="KW-1185">Reference proteome</keyword>
<feature type="region of interest" description="Disordered" evidence="1">
    <location>
        <begin position="765"/>
        <end position="799"/>
    </location>
</feature>
<dbReference type="OrthoDB" id="432987at2759"/>
<feature type="compositionally biased region" description="Acidic residues" evidence="1">
    <location>
        <begin position="2707"/>
        <end position="2718"/>
    </location>
</feature>
<dbReference type="InterPro" id="IPR043502">
    <property type="entry name" value="DNA/RNA_pol_sf"/>
</dbReference>
<feature type="compositionally biased region" description="Polar residues" evidence="1">
    <location>
        <begin position="207"/>
        <end position="221"/>
    </location>
</feature>
<dbReference type="Proteomes" id="UP000186817">
    <property type="component" value="Unassembled WGS sequence"/>
</dbReference>
<feature type="compositionally biased region" description="Basic and acidic residues" evidence="1">
    <location>
        <begin position="2167"/>
        <end position="2176"/>
    </location>
</feature>
<dbReference type="PANTHER" id="PTHR11439:SF467">
    <property type="entry name" value="INTEGRASE CATALYTIC DOMAIN-CONTAINING PROTEIN"/>
    <property type="match status" value="1"/>
</dbReference>